<dbReference type="PANTHER" id="PTHR43712">
    <property type="entry name" value="PUTATIVE (AFU_ORTHOLOGUE AFUA_4G14580)-RELATED"/>
    <property type="match status" value="1"/>
</dbReference>
<accession>A0A8K0RCE5</accession>
<dbReference type="InterPro" id="IPR016461">
    <property type="entry name" value="COMT-like"/>
</dbReference>
<name>A0A8K0RCE5_9PLEO</name>
<reference evidence="5" key="1">
    <citation type="journal article" date="2021" name="Nat. Commun.">
        <title>Genetic determinants of endophytism in the Arabidopsis root mycobiome.</title>
        <authorList>
            <person name="Mesny F."/>
            <person name="Miyauchi S."/>
            <person name="Thiergart T."/>
            <person name="Pickel B."/>
            <person name="Atanasova L."/>
            <person name="Karlsson M."/>
            <person name="Huettel B."/>
            <person name="Barry K.W."/>
            <person name="Haridas S."/>
            <person name="Chen C."/>
            <person name="Bauer D."/>
            <person name="Andreopoulos W."/>
            <person name="Pangilinan J."/>
            <person name="LaButti K."/>
            <person name="Riley R."/>
            <person name="Lipzen A."/>
            <person name="Clum A."/>
            <person name="Drula E."/>
            <person name="Henrissat B."/>
            <person name="Kohler A."/>
            <person name="Grigoriev I.V."/>
            <person name="Martin F.M."/>
            <person name="Hacquard S."/>
        </authorList>
    </citation>
    <scope>NUCLEOTIDE SEQUENCE</scope>
    <source>
        <strain evidence="5">MPI-SDFR-AT-0120</strain>
    </source>
</reference>
<dbReference type="GO" id="GO:0008171">
    <property type="term" value="F:O-methyltransferase activity"/>
    <property type="evidence" value="ECO:0007669"/>
    <property type="project" value="InterPro"/>
</dbReference>
<dbReference type="GO" id="GO:0032259">
    <property type="term" value="P:methylation"/>
    <property type="evidence" value="ECO:0007669"/>
    <property type="project" value="UniProtKB-KW"/>
</dbReference>
<keyword evidence="3" id="KW-0949">S-adenosyl-L-methionine</keyword>
<dbReference type="SUPFAM" id="SSF46785">
    <property type="entry name" value="Winged helix' DNA-binding domain"/>
    <property type="match status" value="1"/>
</dbReference>
<organism evidence="5 6">
    <name type="scientific">Paraphoma chrysanthemicola</name>
    <dbReference type="NCBI Taxonomy" id="798071"/>
    <lineage>
        <taxon>Eukaryota</taxon>
        <taxon>Fungi</taxon>
        <taxon>Dikarya</taxon>
        <taxon>Ascomycota</taxon>
        <taxon>Pezizomycotina</taxon>
        <taxon>Dothideomycetes</taxon>
        <taxon>Pleosporomycetidae</taxon>
        <taxon>Pleosporales</taxon>
        <taxon>Pleosporineae</taxon>
        <taxon>Phaeosphaeriaceae</taxon>
        <taxon>Paraphoma</taxon>
    </lineage>
</organism>
<evidence type="ECO:0000256" key="2">
    <source>
        <dbReference type="ARBA" id="ARBA00022679"/>
    </source>
</evidence>
<dbReference type="InterPro" id="IPR001077">
    <property type="entry name" value="COMT_C"/>
</dbReference>
<dbReference type="SUPFAM" id="SSF53335">
    <property type="entry name" value="S-adenosyl-L-methionine-dependent methyltransferases"/>
    <property type="match status" value="1"/>
</dbReference>
<dbReference type="InterPro" id="IPR036390">
    <property type="entry name" value="WH_DNA-bd_sf"/>
</dbReference>
<dbReference type="CDD" id="cd02440">
    <property type="entry name" value="AdoMet_MTases"/>
    <property type="match status" value="1"/>
</dbReference>
<dbReference type="AlphaFoldDB" id="A0A8K0RCE5"/>
<proteinExistence type="predicted"/>
<evidence type="ECO:0000256" key="1">
    <source>
        <dbReference type="ARBA" id="ARBA00022603"/>
    </source>
</evidence>
<dbReference type="Proteomes" id="UP000813461">
    <property type="component" value="Unassembled WGS sequence"/>
</dbReference>
<evidence type="ECO:0000313" key="6">
    <source>
        <dbReference type="Proteomes" id="UP000813461"/>
    </source>
</evidence>
<keyword evidence="2" id="KW-0808">Transferase</keyword>
<feature type="domain" description="O-methyltransferase C-terminal" evidence="4">
    <location>
        <begin position="202"/>
        <end position="391"/>
    </location>
</feature>
<dbReference type="Gene3D" id="1.10.10.10">
    <property type="entry name" value="Winged helix-like DNA-binding domain superfamily/Winged helix DNA-binding domain"/>
    <property type="match status" value="1"/>
</dbReference>
<evidence type="ECO:0000256" key="3">
    <source>
        <dbReference type="ARBA" id="ARBA00022691"/>
    </source>
</evidence>
<dbReference type="PROSITE" id="PS51683">
    <property type="entry name" value="SAM_OMT_II"/>
    <property type="match status" value="1"/>
</dbReference>
<keyword evidence="1" id="KW-0489">Methyltransferase</keyword>
<dbReference type="Pfam" id="PF00891">
    <property type="entry name" value="Methyltransf_2"/>
    <property type="match status" value="1"/>
</dbReference>
<gene>
    <name evidence="5" type="ORF">FB567DRAFT_519025</name>
</gene>
<sequence length="417" mass="46453">MASTQSRIAALSAIISSNTQKIDEYLKKHDLPQPSFSASAPLDLNLPPELERARIEILHATQELNDLLQGPRDLLFNHQHGKVIYLDLLTRYNIASLVPSDGTTTFTQLAEATGAPEGPLTRIMRLAIAHRVFAEPEKGRVAHSAASKVLVDDERVAAWWKGNMQEMWPSAGRVVDALVKWPSGEGVDETGFQLANNTTKSFYQVLGEDPARAKRFALAMDFFAQDPGYAMTHVVNSFEWSALPENAVIVDLGGSTGDLAFTLSATHPDFKIIVQELPEVVAQATTRPGVNVTFEAHDFFSEQPVHGANVYVFRWVLHNWPDKYSVQILRALIPALVKGAKVLVLDFVMPEPGLLPNEIERKLRAMDLTMLQIANAREREMGEWKELFGKADKRFRFVGARSLEGSKLTMLEVVWDQ</sequence>
<evidence type="ECO:0000259" key="4">
    <source>
        <dbReference type="Pfam" id="PF00891"/>
    </source>
</evidence>
<evidence type="ECO:0000313" key="5">
    <source>
        <dbReference type="EMBL" id="KAH7091604.1"/>
    </source>
</evidence>
<dbReference type="EMBL" id="JAGMVJ010000004">
    <property type="protein sequence ID" value="KAH7091604.1"/>
    <property type="molecule type" value="Genomic_DNA"/>
</dbReference>
<dbReference type="PANTHER" id="PTHR43712:SF16">
    <property type="entry name" value="O-METHYLTRANSFERASE ELCB"/>
    <property type="match status" value="1"/>
</dbReference>
<dbReference type="Gene3D" id="3.40.50.150">
    <property type="entry name" value="Vaccinia Virus protein VP39"/>
    <property type="match status" value="1"/>
</dbReference>
<dbReference type="InterPro" id="IPR036388">
    <property type="entry name" value="WH-like_DNA-bd_sf"/>
</dbReference>
<dbReference type="InterPro" id="IPR029063">
    <property type="entry name" value="SAM-dependent_MTases_sf"/>
</dbReference>
<comment type="caution">
    <text evidence="5">The sequence shown here is derived from an EMBL/GenBank/DDBJ whole genome shotgun (WGS) entry which is preliminary data.</text>
</comment>
<dbReference type="OrthoDB" id="1606438at2759"/>
<keyword evidence="6" id="KW-1185">Reference proteome</keyword>
<protein>
    <submittedName>
        <fullName evidence="5">O-methyltransferase</fullName>
    </submittedName>
</protein>